<organism evidence="1 2">
    <name type="scientific">Rhodocytophaga rosea</name>
    <dbReference type="NCBI Taxonomy" id="2704465"/>
    <lineage>
        <taxon>Bacteria</taxon>
        <taxon>Pseudomonadati</taxon>
        <taxon>Bacteroidota</taxon>
        <taxon>Cytophagia</taxon>
        <taxon>Cytophagales</taxon>
        <taxon>Rhodocytophagaceae</taxon>
        <taxon>Rhodocytophaga</taxon>
    </lineage>
</organism>
<dbReference type="Proteomes" id="UP000480178">
    <property type="component" value="Chromosome"/>
</dbReference>
<dbReference type="KEGG" id="rhoz:GXP67_23815"/>
<protein>
    <recommendedName>
        <fullName evidence="3">Toxin-antitoxin system YwqK family antitoxin</fullName>
    </recommendedName>
</protein>
<dbReference type="EMBL" id="CP048222">
    <property type="protein sequence ID" value="QHT69452.1"/>
    <property type="molecule type" value="Genomic_DNA"/>
</dbReference>
<name>A0A6C0GPE2_9BACT</name>
<dbReference type="AlphaFoldDB" id="A0A6C0GPE2"/>
<sequence>MNTIKNTLLVVILINLISCSKEREYYKNGNIKAEVPTIKGVRHGLLTTYYENGKIKEKFPYKLGKMEGEAIRYDSIGNIIDRVNFVNNQYNGPFYKYYHNGVRELEGYFKNGKSEGLSYQYYKSGKLHKVYYHQQGEVIYLKTYHENGVFMGSKLPISVIPKDIKEFYPLNEEHKVTIGLNYTHLKNTRITLYFGPLDNENQLIDTIIVAKSQDLSFRYKVKPTHIGLNDITGVLYELTVPGDTLVGNYFFKYQYTVQDQ</sequence>
<dbReference type="Gene3D" id="2.20.110.10">
    <property type="entry name" value="Histone H3 K4-specific methyltransferase SET7/9 N-terminal domain"/>
    <property type="match status" value="1"/>
</dbReference>
<evidence type="ECO:0000313" key="1">
    <source>
        <dbReference type="EMBL" id="QHT69452.1"/>
    </source>
</evidence>
<dbReference type="RefSeq" id="WP_162445441.1">
    <property type="nucleotide sequence ID" value="NZ_CP048222.1"/>
</dbReference>
<proteinExistence type="predicted"/>
<reference evidence="1 2" key="1">
    <citation type="submission" date="2020-01" db="EMBL/GenBank/DDBJ databases">
        <authorList>
            <person name="Kim M.K."/>
        </authorList>
    </citation>
    <scope>NUCLEOTIDE SEQUENCE [LARGE SCALE GENOMIC DNA]</scope>
    <source>
        <strain evidence="1 2">172606-1</strain>
    </source>
</reference>
<dbReference type="Gene3D" id="3.90.930.1">
    <property type="match status" value="1"/>
</dbReference>
<dbReference type="Pfam" id="PF07661">
    <property type="entry name" value="MORN_2"/>
    <property type="match status" value="2"/>
</dbReference>
<keyword evidence="2" id="KW-1185">Reference proteome</keyword>
<evidence type="ECO:0008006" key="3">
    <source>
        <dbReference type="Google" id="ProtNLM"/>
    </source>
</evidence>
<accession>A0A6C0GPE2</accession>
<gene>
    <name evidence="1" type="ORF">GXP67_23815</name>
</gene>
<evidence type="ECO:0000313" key="2">
    <source>
        <dbReference type="Proteomes" id="UP000480178"/>
    </source>
</evidence>
<dbReference type="InterPro" id="IPR011652">
    <property type="entry name" value="MORN_2"/>
</dbReference>
<dbReference type="SUPFAM" id="SSF82185">
    <property type="entry name" value="Histone H3 K4-specific methyltransferase SET7/9 N-terminal domain"/>
    <property type="match status" value="2"/>
</dbReference>